<protein>
    <submittedName>
        <fullName evidence="2">Uncharacterized protein</fullName>
    </submittedName>
</protein>
<dbReference type="AlphaFoldDB" id="A0AAD6Y2P1"/>
<gene>
    <name evidence="2" type="ORF">GGX14DRAFT_575092</name>
</gene>
<name>A0AAD6Y2P1_9AGAR</name>
<dbReference type="EMBL" id="JARJCW010000085">
    <property type="protein sequence ID" value="KAJ7196277.1"/>
    <property type="molecule type" value="Genomic_DNA"/>
</dbReference>
<evidence type="ECO:0000313" key="3">
    <source>
        <dbReference type="Proteomes" id="UP001219525"/>
    </source>
</evidence>
<dbReference type="InterPro" id="IPR036291">
    <property type="entry name" value="NAD(P)-bd_dom_sf"/>
</dbReference>
<organism evidence="2 3">
    <name type="scientific">Mycena pura</name>
    <dbReference type="NCBI Taxonomy" id="153505"/>
    <lineage>
        <taxon>Eukaryota</taxon>
        <taxon>Fungi</taxon>
        <taxon>Dikarya</taxon>
        <taxon>Basidiomycota</taxon>
        <taxon>Agaricomycotina</taxon>
        <taxon>Agaricomycetes</taxon>
        <taxon>Agaricomycetidae</taxon>
        <taxon>Agaricales</taxon>
        <taxon>Marasmiineae</taxon>
        <taxon>Mycenaceae</taxon>
        <taxon>Mycena</taxon>
    </lineage>
</organism>
<dbReference type="PANTHER" id="PTHR43162">
    <property type="match status" value="1"/>
</dbReference>
<proteinExistence type="predicted"/>
<accession>A0AAD6Y2P1</accession>
<dbReference type="Proteomes" id="UP001219525">
    <property type="component" value="Unassembled WGS sequence"/>
</dbReference>
<feature type="region of interest" description="Disordered" evidence="1">
    <location>
        <begin position="27"/>
        <end position="53"/>
    </location>
</feature>
<dbReference type="PANTHER" id="PTHR43162:SF1">
    <property type="entry name" value="PRESTALK A DIFFERENTIATION PROTEIN A"/>
    <property type="match status" value="1"/>
</dbReference>
<evidence type="ECO:0000313" key="2">
    <source>
        <dbReference type="EMBL" id="KAJ7196277.1"/>
    </source>
</evidence>
<comment type="caution">
    <text evidence="2">The sequence shown here is derived from an EMBL/GenBank/DDBJ whole genome shotgun (WGS) entry which is preliminary data.</text>
</comment>
<evidence type="ECO:0000256" key="1">
    <source>
        <dbReference type="SAM" id="MobiDB-lite"/>
    </source>
</evidence>
<dbReference type="SUPFAM" id="SSF51735">
    <property type="entry name" value="NAD(P)-binding Rossmann-fold domains"/>
    <property type="match status" value="1"/>
</dbReference>
<reference evidence="2" key="1">
    <citation type="submission" date="2023-03" db="EMBL/GenBank/DDBJ databases">
        <title>Massive genome expansion in bonnet fungi (Mycena s.s.) driven by repeated elements and novel gene families across ecological guilds.</title>
        <authorList>
            <consortium name="Lawrence Berkeley National Laboratory"/>
            <person name="Harder C.B."/>
            <person name="Miyauchi S."/>
            <person name="Viragh M."/>
            <person name="Kuo A."/>
            <person name="Thoen E."/>
            <person name="Andreopoulos B."/>
            <person name="Lu D."/>
            <person name="Skrede I."/>
            <person name="Drula E."/>
            <person name="Henrissat B."/>
            <person name="Morin E."/>
            <person name="Kohler A."/>
            <person name="Barry K."/>
            <person name="LaButti K."/>
            <person name="Morin E."/>
            <person name="Salamov A."/>
            <person name="Lipzen A."/>
            <person name="Mereny Z."/>
            <person name="Hegedus B."/>
            <person name="Baldrian P."/>
            <person name="Stursova M."/>
            <person name="Weitz H."/>
            <person name="Taylor A."/>
            <person name="Grigoriev I.V."/>
            <person name="Nagy L.G."/>
            <person name="Martin F."/>
            <person name="Kauserud H."/>
        </authorList>
    </citation>
    <scope>NUCLEOTIDE SEQUENCE</scope>
    <source>
        <strain evidence="2">9144</strain>
    </source>
</reference>
<feature type="compositionally biased region" description="Polar residues" evidence="1">
    <location>
        <begin position="27"/>
        <end position="48"/>
    </location>
</feature>
<keyword evidence="3" id="KW-1185">Reference proteome</keyword>
<dbReference type="Gene3D" id="3.40.50.720">
    <property type="entry name" value="NAD(P)-binding Rossmann-like Domain"/>
    <property type="match status" value="1"/>
</dbReference>
<sequence length="143" mass="15172">MSILVTGSTGKTDHHIVDLLRTRTPSTSAITVSRQPGPQAGSSKSSGFSPARFDWEDRTTFPLPFDAASASDLDSIATVHLIIPAHIPPAHVCKFIDLAVSRGATRFVPMSGSLDIPGDPIQGPIHAHLRHHASVSDDRGHVA</sequence>
<dbReference type="InterPro" id="IPR051604">
    <property type="entry name" value="Ergot_Alk_Oxidoreductase"/>
</dbReference>